<name>A0A1H7PB67_STRJI</name>
<evidence type="ECO:0000313" key="2">
    <source>
        <dbReference type="EMBL" id="SEL33050.1"/>
    </source>
</evidence>
<organism evidence="2 3">
    <name type="scientific">Streptacidiphilus jiangxiensis</name>
    <dbReference type="NCBI Taxonomy" id="235985"/>
    <lineage>
        <taxon>Bacteria</taxon>
        <taxon>Bacillati</taxon>
        <taxon>Actinomycetota</taxon>
        <taxon>Actinomycetes</taxon>
        <taxon>Kitasatosporales</taxon>
        <taxon>Streptomycetaceae</taxon>
        <taxon>Streptacidiphilus</taxon>
    </lineage>
</organism>
<dbReference type="AlphaFoldDB" id="A0A1H7PB67"/>
<dbReference type="Gene3D" id="3.50.50.60">
    <property type="entry name" value="FAD/NAD(P)-binding domain"/>
    <property type="match status" value="1"/>
</dbReference>
<proteinExistence type="predicted"/>
<dbReference type="EMBL" id="FOAZ01000007">
    <property type="protein sequence ID" value="SEL33050.1"/>
    <property type="molecule type" value="Genomic_DNA"/>
</dbReference>
<dbReference type="eggNOG" id="ENOG5030PR3">
    <property type="taxonomic scope" value="Bacteria"/>
</dbReference>
<dbReference type="Proteomes" id="UP000183015">
    <property type="component" value="Unassembled WGS sequence"/>
</dbReference>
<accession>A0A1H7PB67</accession>
<dbReference type="InterPro" id="IPR036188">
    <property type="entry name" value="FAD/NAD-bd_sf"/>
</dbReference>
<keyword evidence="3" id="KW-1185">Reference proteome</keyword>
<sequence length="166" mass="17192">MIQTPAKPDLRTRWDRLTRPKKIATGAAAAIFIPSFLVGTGQGLGQAVTGYKQPTPTVTVTVTATVHTTVTVTAAPRPTLSKKPAKPTPKPSPTVSAASATAASTSASDSSGTTASNGYPVLLSPSGRYYHAGEFCPHADDGVTTVDSGGTPITCSDVNGYFRWHY</sequence>
<reference evidence="3" key="1">
    <citation type="submission" date="2016-10" db="EMBL/GenBank/DDBJ databases">
        <authorList>
            <person name="Varghese N."/>
        </authorList>
    </citation>
    <scope>NUCLEOTIDE SEQUENCE [LARGE SCALE GENOMIC DNA]</scope>
    <source>
        <strain evidence="3">DSM 45096 / BCRC 16803 / CGMCC 4.1857 / CIP 109030 / JCM 12277 / KCTC 19219 / NBRC 100920 / 33214</strain>
    </source>
</reference>
<gene>
    <name evidence="2" type="ORF">SAMN05414137_107305</name>
</gene>
<feature type="compositionally biased region" description="Low complexity" evidence="1">
    <location>
        <begin position="93"/>
        <end position="116"/>
    </location>
</feature>
<protein>
    <submittedName>
        <fullName evidence="2">Uncharacterized protein</fullName>
    </submittedName>
</protein>
<dbReference type="STRING" id="235985.SAMN05414137_107305"/>
<feature type="region of interest" description="Disordered" evidence="1">
    <location>
        <begin position="73"/>
        <end position="116"/>
    </location>
</feature>
<dbReference type="OrthoDB" id="4751997at2"/>
<dbReference type="RefSeq" id="WP_052438345.1">
    <property type="nucleotide sequence ID" value="NZ_BBPN01000003.1"/>
</dbReference>
<evidence type="ECO:0000313" key="3">
    <source>
        <dbReference type="Proteomes" id="UP000183015"/>
    </source>
</evidence>
<evidence type="ECO:0000256" key="1">
    <source>
        <dbReference type="SAM" id="MobiDB-lite"/>
    </source>
</evidence>
<feature type="compositionally biased region" description="Low complexity" evidence="1">
    <location>
        <begin position="73"/>
        <end position="82"/>
    </location>
</feature>